<evidence type="ECO:0000313" key="2">
    <source>
        <dbReference type="EMBL" id="EWG38302.1"/>
    </source>
</evidence>
<dbReference type="RefSeq" id="XP_018744493.1">
    <property type="nucleotide sequence ID" value="XM_018903879.1"/>
</dbReference>
<evidence type="ECO:0000256" key="1">
    <source>
        <dbReference type="SAM" id="MobiDB-lite"/>
    </source>
</evidence>
<keyword evidence="3" id="KW-1185">Reference proteome</keyword>
<dbReference type="EMBL" id="CM000583">
    <property type="protein sequence ID" value="EWG38302.1"/>
    <property type="molecule type" value="Genomic_DNA"/>
</dbReference>
<gene>
    <name evidence="2" type="ORF">FVEG_14862</name>
</gene>
<dbReference type="EMBL" id="DS022243">
    <property type="protein sequence ID" value="EWG38302.1"/>
    <property type="molecule type" value="Genomic_DNA"/>
</dbReference>
<accession>W7M047</accession>
<dbReference type="AlphaFoldDB" id="W7M047"/>
<feature type="compositionally biased region" description="Basic and acidic residues" evidence="1">
    <location>
        <begin position="88"/>
        <end position="98"/>
    </location>
</feature>
<dbReference type="KEGG" id="fvr:FVEG_14862"/>
<feature type="region of interest" description="Disordered" evidence="1">
    <location>
        <begin position="88"/>
        <end position="114"/>
    </location>
</feature>
<proteinExistence type="predicted"/>
<sequence length="114" mass="12176">MPSRLNGGVFLLHKTFIVFESCTHTSTWTFATGIAGQAKVIIPAVYDILGCGAGRSRGTDGKFQAAPKMPRTCAAFVARTCTVLGRRGDGSHSGKQEFKCQGSSRSRGAFDMEN</sequence>
<reference evidence="2 3" key="1">
    <citation type="journal article" date="2010" name="Nature">
        <title>Comparative genomics reveals mobile pathogenicity chromosomes in Fusarium.</title>
        <authorList>
            <person name="Ma L.J."/>
            <person name="van der Does H.C."/>
            <person name="Borkovich K.A."/>
            <person name="Coleman J.J."/>
            <person name="Daboussi M.J."/>
            <person name="Di Pietro A."/>
            <person name="Dufresne M."/>
            <person name="Freitag M."/>
            <person name="Grabherr M."/>
            <person name="Henrissat B."/>
            <person name="Houterman P.M."/>
            <person name="Kang S."/>
            <person name="Shim W.B."/>
            <person name="Woloshuk C."/>
            <person name="Xie X."/>
            <person name="Xu J.R."/>
            <person name="Antoniw J."/>
            <person name="Baker S.E."/>
            <person name="Bluhm B.H."/>
            <person name="Breakspear A."/>
            <person name="Brown D.W."/>
            <person name="Butchko R.A."/>
            <person name="Chapman S."/>
            <person name="Coulson R."/>
            <person name="Coutinho P.M."/>
            <person name="Danchin E.G."/>
            <person name="Diener A."/>
            <person name="Gale L.R."/>
            <person name="Gardiner D.M."/>
            <person name="Goff S."/>
            <person name="Hammond-Kosack K.E."/>
            <person name="Hilburn K."/>
            <person name="Hua-Van A."/>
            <person name="Jonkers W."/>
            <person name="Kazan K."/>
            <person name="Kodira C.D."/>
            <person name="Koehrsen M."/>
            <person name="Kumar L."/>
            <person name="Lee Y.H."/>
            <person name="Li L."/>
            <person name="Manners J.M."/>
            <person name="Miranda-Saavedra D."/>
            <person name="Mukherjee M."/>
            <person name="Park G."/>
            <person name="Park J."/>
            <person name="Park S.Y."/>
            <person name="Proctor R.H."/>
            <person name="Regev A."/>
            <person name="Ruiz-Roldan M.C."/>
            <person name="Sain D."/>
            <person name="Sakthikumar S."/>
            <person name="Sykes S."/>
            <person name="Schwartz D.C."/>
            <person name="Turgeon B.G."/>
            <person name="Wapinski I."/>
            <person name="Yoder O."/>
            <person name="Young S."/>
            <person name="Zeng Q."/>
            <person name="Zhou S."/>
            <person name="Galagan J."/>
            <person name="Cuomo C.A."/>
            <person name="Kistler H.C."/>
            <person name="Rep M."/>
        </authorList>
    </citation>
    <scope>NUCLEOTIDE SEQUENCE [LARGE SCALE GENOMIC DNA]</scope>
    <source>
        <strain evidence="3">M3125 / FGSC 7600</strain>
    </source>
</reference>
<name>W7M047_GIBM7</name>
<protein>
    <submittedName>
        <fullName evidence="2">Uncharacterized protein</fullName>
    </submittedName>
</protein>
<dbReference type="Proteomes" id="UP000009096">
    <property type="component" value="Chromosome 6"/>
</dbReference>
<evidence type="ECO:0000313" key="3">
    <source>
        <dbReference type="Proteomes" id="UP000009096"/>
    </source>
</evidence>
<dbReference type="VEuPathDB" id="FungiDB:FVEG_14862"/>
<dbReference type="GeneID" id="30071738"/>
<organism evidence="2 3">
    <name type="scientific">Gibberella moniliformis (strain M3125 / FGSC 7600)</name>
    <name type="common">Maize ear and stalk rot fungus</name>
    <name type="synonym">Fusarium verticillioides</name>
    <dbReference type="NCBI Taxonomy" id="334819"/>
    <lineage>
        <taxon>Eukaryota</taxon>
        <taxon>Fungi</taxon>
        <taxon>Dikarya</taxon>
        <taxon>Ascomycota</taxon>
        <taxon>Pezizomycotina</taxon>
        <taxon>Sordariomycetes</taxon>
        <taxon>Hypocreomycetidae</taxon>
        <taxon>Hypocreales</taxon>
        <taxon>Nectriaceae</taxon>
        <taxon>Fusarium</taxon>
        <taxon>Fusarium fujikuroi species complex</taxon>
    </lineage>
</organism>